<dbReference type="OrthoDB" id="414698at2759"/>
<evidence type="ECO:0000256" key="3">
    <source>
        <dbReference type="SAM" id="MobiDB-lite"/>
    </source>
</evidence>
<dbReference type="FunFam" id="3.40.50.1820:FF:000073">
    <property type="entry name" value="esterase OVCA2 isoform X6"/>
    <property type="match status" value="1"/>
</dbReference>
<name>A0A3B0K930_DROGU</name>
<evidence type="ECO:0000256" key="2">
    <source>
        <dbReference type="ARBA" id="ARBA00022801"/>
    </source>
</evidence>
<feature type="domain" description="Serine hydrolase" evidence="4">
    <location>
        <begin position="58"/>
        <end position="258"/>
    </location>
</feature>
<feature type="region of interest" description="Disordered" evidence="3">
    <location>
        <begin position="282"/>
        <end position="313"/>
    </location>
</feature>
<gene>
    <name evidence="5" type="ORF">DGUA_6G017293</name>
</gene>
<evidence type="ECO:0000313" key="5">
    <source>
        <dbReference type="EMBL" id="SPP82579.1"/>
    </source>
</evidence>
<dbReference type="InterPro" id="IPR005645">
    <property type="entry name" value="FSH-like_dom"/>
</dbReference>
<dbReference type="InterPro" id="IPR029058">
    <property type="entry name" value="AB_hydrolase_fold"/>
</dbReference>
<comment type="similarity">
    <text evidence="1">Belongs to the LovG family.</text>
</comment>
<dbReference type="GO" id="GO:0005737">
    <property type="term" value="C:cytoplasm"/>
    <property type="evidence" value="ECO:0007669"/>
    <property type="project" value="TreeGrafter"/>
</dbReference>
<dbReference type="Pfam" id="PF03959">
    <property type="entry name" value="FSH1"/>
    <property type="match status" value="1"/>
</dbReference>
<keyword evidence="2" id="KW-0378">Hydrolase</keyword>
<dbReference type="GO" id="GO:0032526">
    <property type="term" value="P:response to retinoic acid"/>
    <property type="evidence" value="ECO:0007669"/>
    <property type="project" value="TreeGrafter"/>
</dbReference>
<evidence type="ECO:0000256" key="1">
    <source>
        <dbReference type="ARBA" id="ARBA00005863"/>
    </source>
</evidence>
<dbReference type="STRING" id="7266.A0A3B0K930"/>
<dbReference type="SUPFAM" id="SSF53474">
    <property type="entry name" value="alpha/beta-Hydrolases"/>
    <property type="match status" value="1"/>
</dbReference>
<feature type="compositionally biased region" description="Acidic residues" evidence="3">
    <location>
        <begin position="286"/>
        <end position="295"/>
    </location>
</feature>
<dbReference type="AlphaFoldDB" id="A0A3B0K930"/>
<dbReference type="InterPro" id="IPR050593">
    <property type="entry name" value="LovG"/>
</dbReference>
<dbReference type="GO" id="GO:0016787">
    <property type="term" value="F:hydrolase activity"/>
    <property type="evidence" value="ECO:0007669"/>
    <property type="project" value="UniProtKB-KW"/>
</dbReference>
<keyword evidence="6" id="KW-1185">Reference proteome</keyword>
<evidence type="ECO:0000259" key="4">
    <source>
        <dbReference type="Pfam" id="PF03959"/>
    </source>
</evidence>
<proteinExistence type="inferred from homology"/>
<evidence type="ECO:0000313" key="6">
    <source>
        <dbReference type="Proteomes" id="UP000268350"/>
    </source>
</evidence>
<accession>A0A3B0K930</accession>
<dbReference type="GO" id="GO:0005634">
    <property type="term" value="C:nucleus"/>
    <property type="evidence" value="ECO:0007669"/>
    <property type="project" value="TreeGrafter"/>
</dbReference>
<dbReference type="Proteomes" id="UP000268350">
    <property type="component" value="Unassembled WGS sequence"/>
</dbReference>
<dbReference type="Gene3D" id="3.40.50.1820">
    <property type="entry name" value="alpha/beta hydrolase"/>
    <property type="match status" value="1"/>
</dbReference>
<reference evidence="6" key="1">
    <citation type="submission" date="2018-01" db="EMBL/GenBank/DDBJ databases">
        <authorList>
            <person name="Alioto T."/>
            <person name="Alioto T."/>
        </authorList>
    </citation>
    <scope>NUCLEOTIDE SEQUENCE [LARGE SCALE GENOMIC DNA]</scope>
</reference>
<organism evidence="5 6">
    <name type="scientific">Drosophila guanche</name>
    <name type="common">Fruit fly</name>
    <dbReference type="NCBI Taxonomy" id="7266"/>
    <lineage>
        <taxon>Eukaryota</taxon>
        <taxon>Metazoa</taxon>
        <taxon>Ecdysozoa</taxon>
        <taxon>Arthropoda</taxon>
        <taxon>Hexapoda</taxon>
        <taxon>Insecta</taxon>
        <taxon>Pterygota</taxon>
        <taxon>Neoptera</taxon>
        <taxon>Endopterygota</taxon>
        <taxon>Diptera</taxon>
        <taxon>Brachycera</taxon>
        <taxon>Muscomorpha</taxon>
        <taxon>Ephydroidea</taxon>
        <taxon>Drosophilidae</taxon>
        <taxon>Drosophila</taxon>
        <taxon>Sophophora</taxon>
    </lineage>
</organism>
<feature type="compositionally biased region" description="Low complexity" evidence="3">
    <location>
        <begin position="296"/>
        <end position="307"/>
    </location>
</feature>
<protein>
    <submittedName>
        <fullName evidence="5">Blast:UPF0483 protein GA18864</fullName>
    </submittedName>
</protein>
<sequence length="313" mass="34303">MLQLLLPAVNLKICEPLLLTKPKINRLLKMTNNDAAVEAPSSSRASSNKQQPKLEITERVRVLCLHGYRQDGDAFKNKLGSFRKFTSKYAEFVFISAPHIAAPLESAAEPVPQQRSWWANKDDGTFKGTNKGGPAFGFQESLRLVEEAWKTQGPFQGLLGFSQGACFVGLICGLAKKKLTSIRPEFAVLSSGFVSGSLVHMSAYEEPISIPTLHIYGLTDEIIPKDMSASLASHFKNVEVLEHSGGHYFPATAQQKQTYINFFQDRLQEYLEHLELQQSSSVSFVESDDDGDANDAEVAAATAAAGSDLDDSD</sequence>
<dbReference type="PANTHER" id="PTHR48070">
    <property type="entry name" value="ESTERASE OVCA2"/>
    <property type="match status" value="1"/>
</dbReference>
<dbReference type="OMA" id="CYSGFIA"/>
<dbReference type="PANTHER" id="PTHR48070:SF6">
    <property type="entry name" value="ESTERASE OVCA2"/>
    <property type="match status" value="1"/>
</dbReference>
<dbReference type="EMBL" id="OUUW01000007">
    <property type="protein sequence ID" value="SPP82579.1"/>
    <property type="molecule type" value="Genomic_DNA"/>
</dbReference>